<gene>
    <name evidence="6" type="ORF">AARE701A_LOCUS15520</name>
</gene>
<evidence type="ECO:0000313" key="7">
    <source>
        <dbReference type="Proteomes" id="UP000682877"/>
    </source>
</evidence>
<proteinExistence type="predicted"/>
<dbReference type="PANTHER" id="PTHR11017">
    <property type="entry name" value="LEUCINE-RICH REPEAT-CONTAINING PROTEIN"/>
    <property type="match status" value="1"/>
</dbReference>
<dbReference type="SUPFAM" id="SSF52540">
    <property type="entry name" value="P-loop containing nucleoside triphosphate hydrolases"/>
    <property type="match status" value="1"/>
</dbReference>
<evidence type="ECO:0000259" key="5">
    <source>
        <dbReference type="PROSITE" id="PS50104"/>
    </source>
</evidence>
<dbReference type="SUPFAM" id="SSF46785">
    <property type="entry name" value="Winged helix' DNA-binding domain"/>
    <property type="match status" value="1"/>
</dbReference>
<keyword evidence="7" id="KW-1185">Reference proteome</keyword>
<dbReference type="InterPro" id="IPR042197">
    <property type="entry name" value="Apaf_helical"/>
</dbReference>
<dbReference type="InterPro" id="IPR032675">
    <property type="entry name" value="LRR_dom_sf"/>
</dbReference>
<evidence type="ECO:0000256" key="4">
    <source>
        <dbReference type="SAM" id="MobiDB-lite"/>
    </source>
</evidence>
<dbReference type="EMBL" id="LR999456">
    <property type="protein sequence ID" value="CAE6107290.1"/>
    <property type="molecule type" value="Genomic_DNA"/>
</dbReference>
<dbReference type="InterPro" id="IPR027417">
    <property type="entry name" value="P-loop_NTPase"/>
</dbReference>
<dbReference type="InterPro" id="IPR035897">
    <property type="entry name" value="Toll_tir_struct_dom_sf"/>
</dbReference>
<dbReference type="InterPro" id="IPR036390">
    <property type="entry name" value="WH_DNA-bd_sf"/>
</dbReference>
<reference evidence="6" key="1">
    <citation type="submission" date="2021-01" db="EMBL/GenBank/DDBJ databases">
        <authorList>
            <person name="Bezrukov I."/>
        </authorList>
    </citation>
    <scope>NUCLEOTIDE SEQUENCE</scope>
</reference>
<dbReference type="AlphaFoldDB" id="A0A8S2AL53"/>
<keyword evidence="2" id="KW-0677">Repeat</keyword>
<keyword evidence="3" id="KW-0611">Plant defense</keyword>
<keyword evidence="1" id="KW-0433">Leucine-rich repeat</keyword>
<evidence type="ECO:0000313" key="6">
    <source>
        <dbReference type="EMBL" id="CAE6107290.1"/>
    </source>
</evidence>
<feature type="compositionally biased region" description="Basic and acidic residues" evidence="4">
    <location>
        <begin position="930"/>
        <end position="948"/>
    </location>
</feature>
<dbReference type="InterPro" id="IPR000157">
    <property type="entry name" value="TIR_dom"/>
</dbReference>
<dbReference type="Pfam" id="PF07725">
    <property type="entry name" value="LRR_3"/>
    <property type="match status" value="1"/>
</dbReference>
<feature type="region of interest" description="Disordered" evidence="4">
    <location>
        <begin position="930"/>
        <end position="975"/>
    </location>
</feature>
<dbReference type="InterPro" id="IPR058192">
    <property type="entry name" value="WHD_ROQ1-like"/>
</dbReference>
<dbReference type="PROSITE" id="PS50104">
    <property type="entry name" value="TIR"/>
    <property type="match status" value="1"/>
</dbReference>
<dbReference type="InterPro" id="IPR011713">
    <property type="entry name" value="Leu-rich_rpt_3"/>
</dbReference>
<dbReference type="PANTHER" id="PTHR11017:SF479">
    <property type="entry name" value="DISEASE RESISTANCE PROTEIN (TIR-NBS-LRR CLASS) FAMILY"/>
    <property type="match status" value="1"/>
</dbReference>
<dbReference type="Gene3D" id="3.40.50.10140">
    <property type="entry name" value="Toll/interleukin-1 receptor homology (TIR) domain"/>
    <property type="match status" value="1"/>
</dbReference>
<dbReference type="Gene3D" id="3.80.10.10">
    <property type="entry name" value="Ribonuclease Inhibitor"/>
    <property type="match status" value="2"/>
</dbReference>
<protein>
    <recommendedName>
        <fullName evidence="5">TIR domain-containing protein</fullName>
    </recommendedName>
</protein>
<accession>A0A8S2AL53</accession>
<evidence type="ECO:0000256" key="1">
    <source>
        <dbReference type="ARBA" id="ARBA00022614"/>
    </source>
</evidence>
<evidence type="ECO:0000256" key="2">
    <source>
        <dbReference type="ARBA" id="ARBA00022737"/>
    </source>
</evidence>
<dbReference type="GO" id="GO:0006952">
    <property type="term" value="P:defense response"/>
    <property type="evidence" value="ECO:0007669"/>
    <property type="project" value="UniProtKB-KW"/>
</dbReference>
<name>A0A8S2AL53_ARAAE</name>
<sequence length="1017" mass="115509">MEFRNPQAAQNSRVNIIYKGTVDSFVSHLFAALRREGISVFMDRDGHKNSWTSNDENHAISVVVISNIVEANDPWSHMFIEVIKPRRDNGIRIMVPYYGFDSFNLAWGKRRSEAGILTIHKSRISSNKILTDSELVEEIVTDVYGKLYPAERVGIYSKLLEIENLIYKQPYDVRSIGIWGIPGIGKTTLAKAVFNHMSTDYDASCFIENFDEAFRKDGLHRLLEQKLGLNEQEALQLFSQNAFGNDVPEQDDKELSKKVIDYANGNPLALSIYGQELKGKKSEMEATFLGLKKCPPQKIQDVLKKVYSALDDNEKNIVLDIAFFFKGENVNYVVKFLEGCRYLPRIGIDVLVDKCVLTISENTVQMNNLFQDICQIIFSRETESSTRMFEPNSIRYLLEDDDLKASGESSASPKYGLVVEDIESIILDTSNLKFDVKHDAFKNMFNLRFLKIYSSCSKDVHGLNFPKGLDSLPCGLRLLHWENYPLQSLPQDLDLDNLVELSMPYSQLQTLGAGTKNLKMLKKIRLCHSQQLVEFEIPFKAQNIEIIDLQGCKRLQNFPVTSQLQHLRVVNLSGCTEIIGFQGAPPNIEELHLQGTSIREIPISIVSHSPQKVKLDRQKLLNLLENFQDVEHIDLESVTDLVKVSSNNQGFGKLVHLNMRDCSHLTSLPDMVNLESLQVLHLSGCSELKEIKGFPRNIRKLYLGGTAIVEVPQLPKNLEFLNAHGCAYLKSVCLDFEQLPRHYTFSNCFNFSSQVISEFLEKGLTRISSLARAHQQEVIKAPEVIICIPADARQRSSFLLQEGSNVRTNLSHSTRKALSGFAMSVAVSFQDDYHNTVGLGIRCICTWKGMFDSVDKIERIYQCWAPREAPKVEWDHIFIFYDTQMHPSCSEVDFIFHTVSWENELLGDNCRVIQCDVQVITAATDHDTSLRGITRESEEATSIIEEHPPSSSRVVEPQSRLLSSNESSRKVSRASSKLSSKGTLLWKWVGPLVRKIRRNKKKTLRDRQENDPNMSTN</sequence>
<dbReference type="Proteomes" id="UP000682877">
    <property type="component" value="Chromosome 6"/>
</dbReference>
<dbReference type="PRINTS" id="PR00364">
    <property type="entry name" value="DISEASERSIST"/>
</dbReference>
<feature type="domain" description="TIR" evidence="5">
    <location>
        <begin position="10"/>
        <end position="147"/>
    </location>
</feature>
<dbReference type="GO" id="GO:0007165">
    <property type="term" value="P:signal transduction"/>
    <property type="evidence" value="ECO:0007669"/>
    <property type="project" value="InterPro"/>
</dbReference>
<organism evidence="6 7">
    <name type="scientific">Arabidopsis arenosa</name>
    <name type="common">Sand rock-cress</name>
    <name type="synonym">Cardaminopsis arenosa</name>
    <dbReference type="NCBI Taxonomy" id="38785"/>
    <lineage>
        <taxon>Eukaryota</taxon>
        <taxon>Viridiplantae</taxon>
        <taxon>Streptophyta</taxon>
        <taxon>Embryophyta</taxon>
        <taxon>Tracheophyta</taxon>
        <taxon>Spermatophyta</taxon>
        <taxon>Magnoliopsida</taxon>
        <taxon>eudicotyledons</taxon>
        <taxon>Gunneridae</taxon>
        <taxon>Pentapetalae</taxon>
        <taxon>rosids</taxon>
        <taxon>malvids</taxon>
        <taxon>Brassicales</taxon>
        <taxon>Brassicaceae</taxon>
        <taxon>Camelineae</taxon>
        <taxon>Arabidopsis</taxon>
    </lineage>
</organism>
<evidence type="ECO:0000256" key="3">
    <source>
        <dbReference type="ARBA" id="ARBA00022821"/>
    </source>
</evidence>
<dbReference type="SUPFAM" id="SSF52058">
    <property type="entry name" value="L domain-like"/>
    <property type="match status" value="1"/>
</dbReference>
<dbReference type="Gene3D" id="1.10.8.430">
    <property type="entry name" value="Helical domain of apoptotic protease-activating factors"/>
    <property type="match status" value="1"/>
</dbReference>
<dbReference type="InterPro" id="IPR044974">
    <property type="entry name" value="Disease_R_plants"/>
</dbReference>
<dbReference type="Pfam" id="PF23282">
    <property type="entry name" value="WHD_ROQ1"/>
    <property type="match status" value="1"/>
</dbReference>